<name>A0AAP0PMF5_9MAGN</name>
<reference evidence="2 3" key="1">
    <citation type="submission" date="2024-01" db="EMBL/GenBank/DDBJ databases">
        <title>Genome assemblies of Stephania.</title>
        <authorList>
            <person name="Yang L."/>
        </authorList>
    </citation>
    <scope>NUCLEOTIDE SEQUENCE [LARGE SCALE GENOMIC DNA]</scope>
    <source>
        <strain evidence="2">JXDWG</strain>
        <tissue evidence="2">Leaf</tissue>
    </source>
</reference>
<gene>
    <name evidence="2" type="ORF">Scep_006651</name>
</gene>
<evidence type="ECO:0000256" key="1">
    <source>
        <dbReference type="SAM" id="MobiDB-lite"/>
    </source>
</evidence>
<evidence type="ECO:0000313" key="3">
    <source>
        <dbReference type="Proteomes" id="UP001419268"/>
    </source>
</evidence>
<dbReference type="AlphaFoldDB" id="A0AAP0PMF5"/>
<dbReference type="Proteomes" id="UP001419268">
    <property type="component" value="Unassembled WGS sequence"/>
</dbReference>
<dbReference type="EMBL" id="JBBNAG010000003">
    <property type="protein sequence ID" value="KAK9147894.1"/>
    <property type="molecule type" value="Genomic_DNA"/>
</dbReference>
<evidence type="ECO:0000313" key="2">
    <source>
        <dbReference type="EMBL" id="KAK9147894.1"/>
    </source>
</evidence>
<organism evidence="2 3">
    <name type="scientific">Stephania cephalantha</name>
    <dbReference type="NCBI Taxonomy" id="152367"/>
    <lineage>
        <taxon>Eukaryota</taxon>
        <taxon>Viridiplantae</taxon>
        <taxon>Streptophyta</taxon>
        <taxon>Embryophyta</taxon>
        <taxon>Tracheophyta</taxon>
        <taxon>Spermatophyta</taxon>
        <taxon>Magnoliopsida</taxon>
        <taxon>Ranunculales</taxon>
        <taxon>Menispermaceae</taxon>
        <taxon>Menispermoideae</taxon>
        <taxon>Cissampelideae</taxon>
        <taxon>Stephania</taxon>
    </lineage>
</organism>
<comment type="caution">
    <text evidence="2">The sequence shown here is derived from an EMBL/GenBank/DDBJ whole genome shotgun (WGS) entry which is preliminary data.</text>
</comment>
<protein>
    <submittedName>
        <fullName evidence="2">Uncharacterized protein</fullName>
    </submittedName>
</protein>
<accession>A0AAP0PMF5</accession>
<sequence length="167" mass="18699">MAKIPTELREEIRVGGVVPSAWTEIHNSHPIEVREEDEAGGVAPLVQIEHFYRQICEAREEIATGRSAPLGENKMPNGEERSSHYSGHNRLNTGSISSIDIALREIERSLLRARDNDDDIEEVPDSITPLNTENITTIEHIPEGVGVRGTLRRDTILTLVWNDQSED</sequence>
<proteinExistence type="predicted"/>
<keyword evidence="3" id="KW-1185">Reference proteome</keyword>
<feature type="region of interest" description="Disordered" evidence="1">
    <location>
        <begin position="66"/>
        <end position="91"/>
    </location>
</feature>